<gene>
    <name evidence="3" type="ORF">K2173_012313</name>
</gene>
<keyword evidence="1" id="KW-0175">Coiled coil</keyword>
<feature type="region of interest" description="Disordered" evidence="2">
    <location>
        <begin position="242"/>
        <end position="288"/>
    </location>
</feature>
<dbReference type="Proteomes" id="UP001159364">
    <property type="component" value="Linkage Group LG11"/>
</dbReference>
<accession>A0AAV8SC92</accession>
<evidence type="ECO:0000313" key="4">
    <source>
        <dbReference type="Proteomes" id="UP001159364"/>
    </source>
</evidence>
<feature type="region of interest" description="Disordered" evidence="2">
    <location>
        <begin position="304"/>
        <end position="347"/>
    </location>
</feature>
<name>A0AAV8SC92_9ROSI</name>
<sequence length="418" mass="47273">MKPLASSPSISSSSTSTTVHFDANMCTSRSATASCLAGILRRILCSRSLPTHPSDHIIETSSVVCENKQQVLVESNERIKASSATTSGIVARLMGLEPFPTSTTGKTQAGAASITRCRSTNSVDFRGESDRTQGHCKRVQSTLSFREMPTFFEQENDEFFVLSFNNDGDSKEFGVCYKDLKQKRREISRRKENRREKVALEKKEHKERIKKMVLSVLMEEEFRHGRQIEDWSRNATLMGFCEEPNPVEDQKKETSTYPKEASMRKKNKNSNGCAFKKEPECSPQDSSPVSVLELNQFMIDHEFPTSEEDTKSGDSSSSSKLASKPGEDNSLDNNVMNSDQNSQRSEKTCHGLWISHDIKDYTKMWADMWTLAEADEMRESNWVRKRVLEFKDFDDICADLGLQIFDQLLEELVGQTSA</sequence>
<dbReference type="PANTHER" id="PTHR35499">
    <property type="entry name" value="OS05G0128300 PROTEIN"/>
    <property type="match status" value="1"/>
</dbReference>
<evidence type="ECO:0000256" key="2">
    <source>
        <dbReference type="SAM" id="MobiDB-lite"/>
    </source>
</evidence>
<keyword evidence="4" id="KW-1185">Reference proteome</keyword>
<evidence type="ECO:0008006" key="5">
    <source>
        <dbReference type="Google" id="ProtNLM"/>
    </source>
</evidence>
<evidence type="ECO:0000313" key="3">
    <source>
        <dbReference type="EMBL" id="KAJ8749762.1"/>
    </source>
</evidence>
<proteinExistence type="predicted"/>
<protein>
    <recommendedName>
        <fullName evidence="5">DUF3741 domain-containing protein</fullName>
    </recommendedName>
</protein>
<dbReference type="AlphaFoldDB" id="A0AAV8SC92"/>
<feature type="coiled-coil region" evidence="1">
    <location>
        <begin position="177"/>
        <end position="208"/>
    </location>
</feature>
<dbReference type="EMBL" id="JAIWQS010000011">
    <property type="protein sequence ID" value="KAJ8749762.1"/>
    <property type="molecule type" value="Genomic_DNA"/>
</dbReference>
<reference evidence="3 4" key="1">
    <citation type="submission" date="2021-09" db="EMBL/GenBank/DDBJ databases">
        <title>Genomic insights and catalytic innovation underlie evolution of tropane alkaloids biosynthesis.</title>
        <authorList>
            <person name="Wang Y.-J."/>
            <person name="Tian T."/>
            <person name="Huang J.-P."/>
            <person name="Huang S.-X."/>
        </authorList>
    </citation>
    <scope>NUCLEOTIDE SEQUENCE [LARGE SCALE GENOMIC DNA]</scope>
    <source>
        <strain evidence="3">KIB-2018</strain>
        <tissue evidence="3">Leaf</tissue>
    </source>
</reference>
<evidence type="ECO:0000256" key="1">
    <source>
        <dbReference type="SAM" id="Coils"/>
    </source>
</evidence>
<organism evidence="3 4">
    <name type="scientific">Erythroxylum novogranatense</name>
    <dbReference type="NCBI Taxonomy" id="1862640"/>
    <lineage>
        <taxon>Eukaryota</taxon>
        <taxon>Viridiplantae</taxon>
        <taxon>Streptophyta</taxon>
        <taxon>Embryophyta</taxon>
        <taxon>Tracheophyta</taxon>
        <taxon>Spermatophyta</taxon>
        <taxon>Magnoliopsida</taxon>
        <taxon>eudicotyledons</taxon>
        <taxon>Gunneridae</taxon>
        <taxon>Pentapetalae</taxon>
        <taxon>rosids</taxon>
        <taxon>fabids</taxon>
        <taxon>Malpighiales</taxon>
        <taxon>Erythroxylaceae</taxon>
        <taxon>Erythroxylum</taxon>
    </lineage>
</organism>
<feature type="compositionally biased region" description="Polar residues" evidence="2">
    <location>
        <begin position="331"/>
        <end position="343"/>
    </location>
</feature>
<dbReference type="PANTHER" id="PTHR35499:SF1">
    <property type="entry name" value="DUF3741 DOMAIN-CONTAINING PROTEIN"/>
    <property type="match status" value="1"/>
</dbReference>
<comment type="caution">
    <text evidence="3">The sequence shown here is derived from an EMBL/GenBank/DDBJ whole genome shotgun (WGS) entry which is preliminary data.</text>
</comment>